<proteinExistence type="predicted"/>
<dbReference type="Proteomes" id="UP000348942">
    <property type="component" value="Chromosome 1"/>
</dbReference>
<dbReference type="PIRSF" id="PIRSF016481">
    <property type="entry name" value="Pilus_assembly_PilP"/>
    <property type="match status" value="1"/>
</dbReference>
<organism evidence="1 2">
    <name type="scientific">Vibrio algicola</name>
    <dbReference type="NCBI Taxonomy" id="2662262"/>
    <lineage>
        <taxon>Bacteria</taxon>
        <taxon>Pseudomonadati</taxon>
        <taxon>Pseudomonadota</taxon>
        <taxon>Gammaproteobacteria</taxon>
        <taxon>Vibrionales</taxon>
        <taxon>Vibrionaceae</taxon>
        <taxon>Vibrio</taxon>
    </lineage>
</organism>
<gene>
    <name evidence="1" type="ORF">GFB47_01115</name>
</gene>
<dbReference type="Gene3D" id="2.30.30.830">
    <property type="match status" value="1"/>
</dbReference>
<name>A0A5Q0TFS1_9VIBR</name>
<dbReference type="Pfam" id="PF04351">
    <property type="entry name" value="PilP"/>
    <property type="match status" value="1"/>
</dbReference>
<sequence length="169" mass="18883">MRPYWILMAPALLVGCGQENDSIHAFISQVENQSRKEMAQLAPEKPYVATVYHATEQRSPFLLPKVALVANQPRTKQDCWQPGFRSKSGALEKFPLDKLRLRGVMGRENNISGLVQTPTGNVLKIQKGEYMGLNNGQVSEVSSQYIVVKETLPDGLGCWQQRSVKLALK</sequence>
<dbReference type="AlphaFoldDB" id="A0A5Q0TFS1"/>
<reference evidence="1 2" key="1">
    <citation type="submission" date="2019-10" db="EMBL/GenBank/DDBJ databases">
        <title>Vibrio sp. nov., isolated from Coralline algae surface.</title>
        <authorList>
            <person name="Geng Y."/>
            <person name="Zhang X."/>
        </authorList>
    </citation>
    <scope>NUCLEOTIDE SEQUENCE [LARGE SCALE GENOMIC DNA]</scope>
    <source>
        <strain evidence="1 2">SM1977</strain>
    </source>
</reference>
<dbReference type="InterPro" id="IPR007446">
    <property type="entry name" value="PilP"/>
</dbReference>
<dbReference type="RefSeq" id="WP_153445880.1">
    <property type="nucleotide sequence ID" value="NZ_CP045699.1"/>
</dbReference>
<accession>A0A5Q0TFS1</accession>
<evidence type="ECO:0000313" key="1">
    <source>
        <dbReference type="EMBL" id="QGA64149.1"/>
    </source>
</evidence>
<keyword evidence="2" id="KW-1185">Reference proteome</keyword>
<protein>
    <submittedName>
        <fullName evidence="1">Fimbrial protein</fullName>
    </submittedName>
</protein>
<evidence type="ECO:0000313" key="2">
    <source>
        <dbReference type="Proteomes" id="UP000348942"/>
    </source>
</evidence>
<dbReference type="EMBL" id="CP045699">
    <property type="protein sequence ID" value="QGA64149.1"/>
    <property type="molecule type" value="Genomic_DNA"/>
</dbReference>
<dbReference type="PROSITE" id="PS51257">
    <property type="entry name" value="PROKAR_LIPOPROTEIN"/>
    <property type="match status" value="1"/>
</dbReference>